<evidence type="ECO:0000256" key="1">
    <source>
        <dbReference type="SAM" id="MobiDB-lite"/>
    </source>
</evidence>
<dbReference type="Gramene" id="ORGLA04G0015700.1">
    <property type="protein sequence ID" value="ORGLA04G0015700.1"/>
    <property type="gene ID" value="ORGLA04G0015700"/>
</dbReference>
<sequence length="142" mass="15361">MRCPLTSPCHVGSADAAPSRAGLSPDPSSRRIHPTMAGSARVGRRSAAGCAASSPPTRRQPSPPRLQPCRTGSADVAPAAARQWRWRSTSRRQPCRARSAQCRHHLPPRPLAALISEEIGSGYVVGYGVDVQHWYIYTLKVE</sequence>
<organism evidence="2 3">
    <name type="scientific">Oryza glaberrima</name>
    <name type="common">African rice</name>
    <dbReference type="NCBI Taxonomy" id="4538"/>
    <lineage>
        <taxon>Eukaryota</taxon>
        <taxon>Viridiplantae</taxon>
        <taxon>Streptophyta</taxon>
        <taxon>Embryophyta</taxon>
        <taxon>Tracheophyta</taxon>
        <taxon>Spermatophyta</taxon>
        <taxon>Magnoliopsida</taxon>
        <taxon>Liliopsida</taxon>
        <taxon>Poales</taxon>
        <taxon>Poaceae</taxon>
        <taxon>BOP clade</taxon>
        <taxon>Oryzoideae</taxon>
        <taxon>Oryzeae</taxon>
        <taxon>Oryzinae</taxon>
        <taxon>Oryza</taxon>
    </lineage>
</organism>
<dbReference type="EnsemblPlants" id="ORGLA04G0015700.1">
    <property type="protein sequence ID" value="ORGLA04G0015700.1"/>
    <property type="gene ID" value="ORGLA04G0015700"/>
</dbReference>
<accession>I1PIY8</accession>
<evidence type="ECO:0000313" key="2">
    <source>
        <dbReference type="EnsemblPlants" id="ORGLA04G0015700.1"/>
    </source>
</evidence>
<feature type="region of interest" description="Disordered" evidence="1">
    <location>
        <begin position="1"/>
        <end position="91"/>
    </location>
</feature>
<dbReference type="AlphaFoldDB" id="I1PIY8"/>
<proteinExistence type="predicted"/>
<keyword evidence="3" id="KW-1185">Reference proteome</keyword>
<name>I1PIY8_ORYGL</name>
<reference evidence="2" key="1">
    <citation type="submission" date="2015-06" db="UniProtKB">
        <authorList>
            <consortium name="EnsemblPlants"/>
        </authorList>
    </citation>
    <scope>IDENTIFICATION</scope>
</reference>
<evidence type="ECO:0000313" key="3">
    <source>
        <dbReference type="Proteomes" id="UP000007306"/>
    </source>
</evidence>
<feature type="compositionally biased region" description="Low complexity" evidence="1">
    <location>
        <begin position="37"/>
        <end position="60"/>
    </location>
</feature>
<dbReference type="HOGENOM" id="CLU_1818883_0_0_1"/>
<reference evidence="2 3" key="2">
    <citation type="submission" date="2018-04" db="EMBL/GenBank/DDBJ databases">
        <title>OglaRS2 (Oryza glaberrima Reference Sequence Version 2).</title>
        <authorList>
            <person name="Zhang J."/>
            <person name="Kudrna D."/>
            <person name="Lee S."/>
            <person name="Talag J."/>
            <person name="Rajasekar S."/>
            <person name="Wing R.A."/>
        </authorList>
    </citation>
    <scope>NUCLEOTIDE SEQUENCE [LARGE SCALE GENOMIC DNA]</scope>
    <source>
        <strain evidence="2 3">cv. IRGC 96717</strain>
    </source>
</reference>
<protein>
    <submittedName>
        <fullName evidence="2">Uncharacterized protein</fullName>
    </submittedName>
</protein>
<dbReference type="Proteomes" id="UP000007306">
    <property type="component" value="Chromosome 4"/>
</dbReference>